<protein>
    <submittedName>
        <fullName evidence="4">Putative histidine acid protein</fullName>
    </submittedName>
</protein>
<feature type="compositionally biased region" description="Low complexity" evidence="2">
    <location>
        <begin position="468"/>
        <end position="482"/>
    </location>
</feature>
<feature type="transmembrane region" description="Helical" evidence="3">
    <location>
        <begin position="377"/>
        <end position="403"/>
    </location>
</feature>
<evidence type="ECO:0000256" key="1">
    <source>
        <dbReference type="ARBA" id="ARBA00005375"/>
    </source>
</evidence>
<dbReference type="InterPro" id="IPR000560">
    <property type="entry name" value="His_Pase_clade-2"/>
</dbReference>
<dbReference type="InterPro" id="IPR029033">
    <property type="entry name" value="His_PPase_superfam"/>
</dbReference>
<dbReference type="STRING" id="1290391.M7UAZ0"/>
<dbReference type="PANTHER" id="PTHR11567:SF127">
    <property type="entry name" value="HISTIDINE ACID PHOSPHATASE"/>
    <property type="match status" value="1"/>
</dbReference>
<dbReference type="GO" id="GO:0016791">
    <property type="term" value="F:phosphatase activity"/>
    <property type="evidence" value="ECO:0007669"/>
    <property type="project" value="TreeGrafter"/>
</dbReference>
<comment type="similarity">
    <text evidence="1">Belongs to the histidine acid phosphatase family.</text>
</comment>
<keyword evidence="3" id="KW-1133">Transmembrane helix</keyword>
<keyword evidence="3" id="KW-0812">Transmembrane</keyword>
<evidence type="ECO:0000313" key="4">
    <source>
        <dbReference type="EMBL" id="EMR80547.1"/>
    </source>
</evidence>
<dbReference type="Pfam" id="PF00328">
    <property type="entry name" value="His_Phos_2"/>
    <property type="match status" value="1"/>
</dbReference>
<evidence type="ECO:0000256" key="2">
    <source>
        <dbReference type="SAM" id="MobiDB-lite"/>
    </source>
</evidence>
<dbReference type="Gene3D" id="3.40.50.1240">
    <property type="entry name" value="Phosphoglycerate mutase-like"/>
    <property type="match status" value="1"/>
</dbReference>
<name>M7UAZ0_BOTF1</name>
<gene>
    <name evidence="4" type="ORF">BcDW1_10813</name>
</gene>
<dbReference type="AlphaFoldDB" id="M7UAZ0"/>
<keyword evidence="3" id="KW-0472">Membrane</keyword>
<dbReference type="SUPFAM" id="SSF53254">
    <property type="entry name" value="Phosphoglycerate mutase-like"/>
    <property type="match status" value="1"/>
</dbReference>
<dbReference type="InterPro" id="IPR050645">
    <property type="entry name" value="Histidine_acid_phosphatase"/>
</dbReference>
<dbReference type="HOGENOM" id="CLU_023111_0_1_1"/>
<dbReference type="PANTHER" id="PTHR11567">
    <property type="entry name" value="ACID PHOSPHATASE-RELATED"/>
    <property type="match status" value="1"/>
</dbReference>
<sequence>MVPITWSSIVYTYYGEITPTMINVTSPVLTPLGASQLYNSGSVIRDRYLNSTSTQLTLGLPVNGLSDQYIVNNQLQVWSTSDEYIVGSAQAFMQGLYPPVTGVQGVDSTSPNSNSMMASTDEFYLSLANTFFAGIDSSLLNYGNAINLYYYALYQYNHNSSIYDMTNSFGLLETLNGFASEQAISFNTPSTGSSIQYIAGQTFASKIIQQFQQTISSSGVSDKLSLYFGSYEPMLAFFYLSSLSTSDLTRRRFSRLPEYGSMMAFELFSYVEEGQSNSSNSFPEATELWVRFLFRNGTSDTNPLISYPLFNLGNSEIDIKYNDFVAEIGKFAINDLNAWCSSCGSISLFCAAILSNEPSNSASNNTKTFGSKGVNGVVGGIIGAVVTLVVVMLIASILAIFGFRMHRHDKTISNSAGGVGIAKRGSSASGGGFKGPEKLASDTDLNIVKGPGVGATTRHERVGSWEMGNASSNNANSAEGAGLRQERVVSTADYSRRSEDGIGNHNPWGKGVQSEDYV</sequence>
<accession>M7UAZ0</accession>
<organism evidence="4 5">
    <name type="scientific">Botryotinia fuckeliana (strain BcDW1)</name>
    <name type="common">Noble rot fungus</name>
    <name type="synonym">Botrytis cinerea</name>
    <dbReference type="NCBI Taxonomy" id="1290391"/>
    <lineage>
        <taxon>Eukaryota</taxon>
        <taxon>Fungi</taxon>
        <taxon>Dikarya</taxon>
        <taxon>Ascomycota</taxon>
        <taxon>Pezizomycotina</taxon>
        <taxon>Leotiomycetes</taxon>
        <taxon>Helotiales</taxon>
        <taxon>Sclerotiniaceae</taxon>
        <taxon>Botrytis</taxon>
    </lineage>
</organism>
<evidence type="ECO:0000256" key="3">
    <source>
        <dbReference type="SAM" id="Phobius"/>
    </source>
</evidence>
<evidence type="ECO:0000313" key="5">
    <source>
        <dbReference type="Proteomes" id="UP000012045"/>
    </source>
</evidence>
<dbReference type="EMBL" id="KB708118">
    <property type="protein sequence ID" value="EMR80547.1"/>
    <property type="molecule type" value="Genomic_DNA"/>
</dbReference>
<dbReference type="Proteomes" id="UP000012045">
    <property type="component" value="Unassembled WGS sequence"/>
</dbReference>
<reference evidence="5" key="1">
    <citation type="journal article" date="2013" name="Genome Announc.">
        <title>Draft genome sequence of Botrytis cinerea BcDW1, inoculum for noble rot of grape berries.</title>
        <authorList>
            <person name="Blanco-Ulate B."/>
            <person name="Allen G."/>
            <person name="Powell A.L."/>
            <person name="Cantu D."/>
        </authorList>
    </citation>
    <scope>NUCLEOTIDE SEQUENCE [LARGE SCALE GENOMIC DNA]</scope>
    <source>
        <strain evidence="5">BcDW1</strain>
    </source>
</reference>
<dbReference type="CDD" id="cd07061">
    <property type="entry name" value="HP_HAP_like"/>
    <property type="match status" value="1"/>
</dbReference>
<dbReference type="OrthoDB" id="258392at2759"/>
<feature type="region of interest" description="Disordered" evidence="2">
    <location>
        <begin position="466"/>
        <end position="518"/>
    </location>
</feature>
<proteinExistence type="inferred from homology"/>